<evidence type="ECO:0000313" key="4">
    <source>
        <dbReference type="EMBL" id="AKU98451.1"/>
    </source>
</evidence>
<dbReference type="Proteomes" id="UP000064967">
    <property type="component" value="Chromosome"/>
</dbReference>
<accession>A0A0K1PYI7</accession>
<keyword evidence="5" id="KW-1185">Reference proteome</keyword>
<dbReference type="KEGG" id="llu:AKJ09_05115"/>
<evidence type="ECO:0000313" key="5">
    <source>
        <dbReference type="Proteomes" id="UP000064967"/>
    </source>
</evidence>
<evidence type="ECO:0000256" key="2">
    <source>
        <dbReference type="RuleBase" id="RU003749"/>
    </source>
</evidence>
<dbReference type="AlphaFoldDB" id="A0A0K1PYI7"/>
<reference evidence="4 5" key="1">
    <citation type="submission" date="2015-08" db="EMBL/GenBank/DDBJ databases">
        <authorList>
            <person name="Babu N.S."/>
            <person name="Beckwith C.J."/>
            <person name="Beseler K.G."/>
            <person name="Brison A."/>
            <person name="Carone J.V."/>
            <person name="Caskin T.P."/>
            <person name="Diamond M."/>
            <person name="Durham M.E."/>
            <person name="Foxe J.M."/>
            <person name="Go M."/>
            <person name="Henderson B.A."/>
            <person name="Jones I.B."/>
            <person name="McGettigan J.A."/>
            <person name="Micheletti S.J."/>
            <person name="Nasrallah M.E."/>
            <person name="Ortiz D."/>
            <person name="Piller C.R."/>
            <person name="Privatt S.R."/>
            <person name="Schneider S.L."/>
            <person name="Sharp S."/>
            <person name="Smith T.C."/>
            <person name="Stanton J.D."/>
            <person name="Ullery H.E."/>
            <person name="Wilson R.J."/>
            <person name="Serrano M.G."/>
            <person name="Buck G."/>
            <person name="Lee V."/>
            <person name="Wang Y."/>
            <person name="Carvalho R."/>
            <person name="Voegtly L."/>
            <person name="Shi R."/>
            <person name="Duckworth R."/>
            <person name="Johnson A."/>
            <person name="Loviza R."/>
            <person name="Walstead R."/>
            <person name="Shah Z."/>
            <person name="Kiflezghi M."/>
            <person name="Wade K."/>
            <person name="Ball S.L."/>
            <person name="Bradley K.W."/>
            <person name="Asai D.J."/>
            <person name="Bowman C.A."/>
            <person name="Russell D.A."/>
            <person name="Pope W.H."/>
            <person name="Jacobs-Sera D."/>
            <person name="Hendrix R.W."/>
            <person name="Hatfull G.F."/>
        </authorList>
    </citation>
    <scope>NUCLEOTIDE SEQUENCE [LARGE SCALE GENOMIC DNA]</scope>
    <source>
        <strain evidence="4 5">DSM 27648</strain>
    </source>
</reference>
<dbReference type="CDD" id="cd07043">
    <property type="entry name" value="STAS_anti-anti-sigma_factors"/>
    <property type="match status" value="1"/>
</dbReference>
<dbReference type="InterPro" id="IPR003658">
    <property type="entry name" value="Anti-sigma_ant"/>
</dbReference>
<dbReference type="RefSeq" id="WP_169927783.1">
    <property type="nucleotide sequence ID" value="NZ_CP012333.1"/>
</dbReference>
<name>A0A0K1PYI7_9BACT</name>
<sequence>MKCVRTDRENDLRLQIEGSLDALTARDIRPILDEVVSVKPKLVTVDLQALTSIDSSGVGALVSLFKRVKADGGQVVVVGAHEQPLAVLRVLKLDRILGL</sequence>
<dbReference type="PANTHER" id="PTHR33495:SF2">
    <property type="entry name" value="ANTI-SIGMA FACTOR ANTAGONIST TM_1081-RELATED"/>
    <property type="match status" value="1"/>
</dbReference>
<dbReference type="Gene3D" id="3.30.750.24">
    <property type="entry name" value="STAS domain"/>
    <property type="match status" value="1"/>
</dbReference>
<dbReference type="EMBL" id="CP012333">
    <property type="protein sequence ID" value="AKU98451.1"/>
    <property type="molecule type" value="Genomic_DNA"/>
</dbReference>
<protein>
    <recommendedName>
        <fullName evidence="2">Anti-sigma factor antagonist</fullName>
    </recommendedName>
</protein>
<dbReference type="GO" id="GO:0043856">
    <property type="term" value="F:anti-sigma factor antagonist activity"/>
    <property type="evidence" value="ECO:0007669"/>
    <property type="project" value="InterPro"/>
</dbReference>
<dbReference type="InterPro" id="IPR036513">
    <property type="entry name" value="STAS_dom_sf"/>
</dbReference>
<dbReference type="PANTHER" id="PTHR33495">
    <property type="entry name" value="ANTI-SIGMA FACTOR ANTAGONIST TM_1081-RELATED-RELATED"/>
    <property type="match status" value="1"/>
</dbReference>
<dbReference type="NCBIfam" id="TIGR00377">
    <property type="entry name" value="ant_ant_sig"/>
    <property type="match status" value="1"/>
</dbReference>
<feature type="domain" description="STAS" evidence="3">
    <location>
        <begin position="14"/>
        <end position="99"/>
    </location>
</feature>
<evidence type="ECO:0000256" key="1">
    <source>
        <dbReference type="ARBA" id="ARBA00009013"/>
    </source>
</evidence>
<dbReference type="Pfam" id="PF01740">
    <property type="entry name" value="STAS"/>
    <property type="match status" value="1"/>
</dbReference>
<evidence type="ECO:0000259" key="3">
    <source>
        <dbReference type="PROSITE" id="PS50801"/>
    </source>
</evidence>
<dbReference type="InterPro" id="IPR002645">
    <property type="entry name" value="STAS_dom"/>
</dbReference>
<comment type="similarity">
    <text evidence="1 2">Belongs to the anti-sigma-factor antagonist family.</text>
</comment>
<gene>
    <name evidence="4" type="ORF">AKJ09_05115</name>
</gene>
<dbReference type="STRING" id="1391654.AKJ09_05115"/>
<organism evidence="4 5">
    <name type="scientific">Labilithrix luteola</name>
    <dbReference type="NCBI Taxonomy" id="1391654"/>
    <lineage>
        <taxon>Bacteria</taxon>
        <taxon>Pseudomonadati</taxon>
        <taxon>Myxococcota</taxon>
        <taxon>Polyangia</taxon>
        <taxon>Polyangiales</taxon>
        <taxon>Labilitrichaceae</taxon>
        <taxon>Labilithrix</taxon>
    </lineage>
</organism>
<dbReference type="SUPFAM" id="SSF52091">
    <property type="entry name" value="SpoIIaa-like"/>
    <property type="match status" value="1"/>
</dbReference>
<proteinExistence type="inferred from homology"/>
<dbReference type="PROSITE" id="PS50801">
    <property type="entry name" value="STAS"/>
    <property type="match status" value="1"/>
</dbReference>